<dbReference type="PANTHER" id="PTHR31642:SF316">
    <property type="entry name" value="PROTEIN ECERIFERUM 26-LIKE"/>
    <property type="match status" value="1"/>
</dbReference>
<protein>
    <submittedName>
        <fullName evidence="4">Uncharacterized protein</fullName>
    </submittedName>
</protein>
<evidence type="ECO:0000256" key="3">
    <source>
        <dbReference type="ARBA" id="ARBA00023315"/>
    </source>
</evidence>
<organism evidence="4 5">
    <name type="scientific">Canna indica</name>
    <name type="common">Indian-shot</name>
    <dbReference type="NCBI Taxonomy" id="4628"/>
    <lineage>
        <taxon>Eukaryota</taxon>
        <taxon>Viridiplantae</taxon>
        <taxon>Streptophyta</taxon>
        <taxon>Embryophyta</taxon>
        <taxon>Tracheophyta</taxon>
        <taxon>Spermatophyta</taxon>
        <taxon>Magnoliopsida</taxon>
        <taxon>Liliopsida</taxon>
        <taxon>Zingiberales</taxon>
        <taxon>Cannaceae</taxon>
        <taxon>Canna</taxon>
    </lineage>
</organism>
<name>A0AAQ3QC47_9LILI</name>
<dbReference type="Gene3D" id="3.30.559.10">
    <property type="entry name" value="Chloramphenicol acetyltransferase-like domain"/>
    <property type="match status" value="2"/>
</dbReference>
<reference evidence="4 5" key="1">
    <citation type="submission" date="2023-10" db="EMBL/GenBank/DDBJ databases">
        <title>Chromosome-scale genome assembly provides insights into flower coloration mechanisms of Canna indica.</title>
        <authorList>
            <person name="Li C."/>
        </authorList>
    </citation>
    <scope>NUCLEOTIDE SEQUENCE [LARGE SCALE GENOMIC DNA]</scope>
    <source>
        <tissue evidence="4">Flower</tissue>
    </source>
</reference>
<dbReference type="PANTHER" id="PTHR31642">
    <property type="entry name" value="TRICHOTHECENE 3-O-ACETYLTRANSFERASE"/>
    <property type="match status" value="1"/>
</dbReference>
<keyword evidence="3" id="KW-0012">Acyltransferase</keyword>
<gene>
    <name evidence="4" type="ORF">Cni_G11855</name>
</gene>
<dbReference type="InterPro" id="IPR023213">
    <property type="entry name" value="CAT-like_dom_sf"/>
</dbReference>
<dbReference type="EMBL" id="CP136893">
    <property type="protein sequence ID" value="WOL03135.1"/>
    <property type="molecule type" value="Genomic_DNA"/>
</dbReference>
<accession>A0AAQ3QC47</accession>
<evidence type="ECO:0000313" key="4">
    <source>
        <dbReference type="EMBL" id="WOL03135.1"/>
    </source>
</evidence>
<evidence type="ECO:0000256" key="1">
    <source>
        <dbReference type="ARBA" id="ARBA00009861"/>
    </source>
</evidence>
<proteinExistence type="inferred from homology"/>
<keyword evidence="2" id="KW-0808">Transferase</keyword>
<dbReference type="AlphaFoldDB" id="A0AAQ3QC47"/>
<comment type="similarity">
    <text evidence="1">Belongs to the plant acyltransferase family.</text>
</comment>
<keyword evidence="5" id="KW-1185">Reference proteome</keyword>
<dbReference type="SUPFAM" id="SSF52777">
    <property type="entry name" value="CoA-dependent acyltransferases"/>
    <property type="match status" value="1"/>
</dbReference>
<dbReference type="GO" id="GO:0016747">
    <property type="term" value="F:acyltransferase activity, transferring groups other than amino-acyl groups"/>
    <property type="evidence" value="ECO:0007669"/>
    <property type="project" value="TreeGrafter"/>
</dbReference>
<dbReference type="Pfam" id="PF02458">
    <property type="entry name" value="Transferase"/>
    <property type="match status" value="1"/>
</dbReference>
<dbReference type="Proteomes" id="UP001327560">
    <property type="component" value="Chromosome 4"/>
</dbReference>
<dbReference type="InterPro" id="IPR050317">
    <property type="entry name" value="Plant_Fungal_Acyltransferase"/>
</dbReference>
<evidence type="ECO:0000256" key="2">
    <source>
        <dbReference type="ARBA" id="ARBA00022679"/>
    </source>
</evidence>
<sequence>MQLPNQIFSSKFDLFRLRMTAGSRKVNVYAKTTVVSATPVRPGKTYPLSALDHAMARHTLRLIFYYRPGPTMNKNRLKESLSEVLSHYPAVTGRLAREEEPGEGWVVKCNDAGLRVVEARAPVTLDQWLASATDEEEMELTYCEPMVADPSIWSPYYVQLTEFHDKAVAIGLTCPHMHADPTCAILLVRAWSDAHRRACIVYPSFLHPPAFLPRADARPCSPFFSSKSAVVASDPKKGRMASATFIFSDSAVKSCLADASLPPDASPFHALAALFWTRIALAAATNPGASLGSADVTLGIDFRKQMHAPLPHGFYGNAYHFYRARADVDSGLAHVAAELCRRAEGVREEDFWEAVGWLHERRPGRREGVLPLQVYGPELTCVEIDREAFAYGAAFEVDERPAHVTCKVDGVEGAAGLVLVMPAAEEGAARQVAVTLPEEVAARVCGDEAIIKYGPKMMLAATAARC</sequence>
<evidence type="ECO:0000313" key="5">
    <source>
        <dbReference type="Proteomes" id="UP001327560"/>
    </source>
</evidence>